<dbReference type="SUPFAM" id="SSF56300">
    <property type="entry name" value="Metallo-dependent phosphatases"/>
    <property type="match status" value="1"/>
</dbReference>
<evidence type="ECO:0008006" key="7">
    <source>
        <dbReference type="Google" id="ProtNLM"/>
    </source>
</evidence>
<feature type="domain" description="Calcineurin-like phosphoesterase" evidence="2">
    <location>
        <begin position="121"/>
        <end position="310"/>
    </location>
</feature>
<comment type="caution">
    <text evidence="5">The sequence shown here is derived from an EMBL/GenBank/DDBJ whole genome shotgun (WGS) entry which is preliminary data.</text>
</comment>
<feature type="domain" description="Calcineurin-like phosphoesterase C-terminal" evidence="3">
    <location>
        <begin position="330"/>
        <end position="499"/>
    </location>
</feature>
<dbReference type="Gene3D" id="3.60.21.10">
    <property type="match status" value="1"/>
</dbReference>
<name>A0ABQ3C1Q3_9GAMM</name>
<dbReference type="Proteomes" id="UP000643403">
    <property type="component" value="Unassembled WGS sequence"/>
</dbReference>
<sequence>MIRTLVALCLALAAGAAQAQAAACGGVVYDDRDRDGMRDATEPGLTGVRVSDGISIATTGRDGRYQLPANGERARFVIKPSGFDVLRAANGLPAFWRRSADGACPDFGLVRASKAPAELDVLVFADTQTKSMTDVDYYARDIVEPLRRAGAGRAHLGMTLGDIVDDHVSLYPAVTEVTTRLGLPWLHVPGNHDVDAGAASDEDALGSFHRHFGPDTFAWEETQADFLMLDDVVTLPGQRPAYVGGLREDQFAFIEAYLATRDPSRLLVVGVHIPFFPVGGESFRTADRERLFAMLTRVPRVLLLSAHGHVQRHVFHDAATGWHGTGPLHEYNVGAACGAFWSGVPNGDGIPDSTMSDGTPNGTARLQVGADGHYRLAWQPAGVDATAGAFTRAMRLHAPRALRRGAYPAWGVYANVWMGTPDMRVEFRVDGGEWKPMKRVEQPDPWLLAENVRDDEAEALRGYDRSPEADASTHLWRGALPTTLAAGLHRVEVRAFDPWQGLQTADTSYRLVDATP</sequence>
<dbReference type="Gene3D" id="2.60.40.10">
    <property type="entry name" value="Immunoglobulins"/>
    <property type="match status" value="1"/>
</dbReference>
<keyword evidence="6" id="KW-1185">Reference proteome</keyword>
<keyword evidence="1" id="KW-0732">Signal</keyword>
<dbReference type="InterPro" id="IPR032285">
    <property type="entry name" value="Metallophos_N"/>
</dbReference>
<feature type="chain" id="PRO_5047282712" description="Calcineurin phosphoesterase" evidence="1">
    <location>
        <begin position="20"/>
        <end position="516"/>
    </location>
</feature>
<dbReference type="Pfam" id="PF16370">
    <property type="entry name" value="MetallophosC"/>
    <property type="match status" value="1"/>
</dbReference>
<evidence type="ECO:0000259" key="3">
    <source>
        <dbReference type="Pfam" id="PF16370"/>
    </source>
</evidence>
<reference evidence="6" key="1">
    <citation type="journal article" date="2019" name="Int. J. Syst. Evol. Microbiol.">
        <title>The Global Catalogue of Microorganisms (GCM) 10K type strain sequencing project: providing services to taxonomists for standard genome sequencing and annotation.</title>
        <authorList>
            <consortium name="The Broad Institute Genomics Platform"/>
            <consortium name="The Broad Institute Genome Sequencing Center for Infectious Disease"/>
            <person name="Wu L."/>
            <person name="Ma J."/>
        </authorList>
    </citation>
    <scope>NUCLEOTIDE SEQUENCE [LARGE SCALE GENOMIC DNA]</scope>
    <source>
        <strain evidence="6">KCTC 22558</strain>
    </source>
</reference>
<evidence type="ECO:0000313" key="5">
    <source>
        <dbReference type="EMBL" id="GGZ60979.1"/>
    </source>
</evidence>
<proteinExistence type="predicted"/>
<feature type="signal peptide" evidence="1">
    <location>
        <begin position="1"/>
        <end position="19"/>
    </location>
</feature>
<dbReference type="Pfam" id="PF00149">
    <property type="entry name" value="Metallophos"/>
    <property type="match status" value="1"/>
</dbReference>
<dbReference type="PANTHER" id="PTHR43143:SF6">
    <property type="entry name" value="BLL3016 PROTEIN"/>
    <property type="match status" value="1"/>
</dbReference>
<dbReference type="InterPro" id="IPR051918">
    <property type="entry name" value="STPP_CPPED1"/>
</dbReference>
<evidence type="ECO:0000256" key="1">
    <source>
        <dbReference type="SAM" id="SignalP"/>
    </source>
</evidence>
<dbReference type="SUPFAM" id="SSF117074">
    <property type="entry name" value="Hypothetical protein PA1324"/>
    <property type="match status" value="1"/>
</dbReference>
<evidence type="ECO:0000259" key="2">
    <source>
        <dbReference type="Pfam" id="PF00149"/>
    </source>
</evidence>
<dbReference type="EMBL" id="BMXY01000001">
    <property type="protein sequence ID" value="GGZ60979.1"/>
    <property type="molecule type" value="Genomic_DNA"/>
</dbReference>
<protein>
    <recommendedName>
        <fullName evidence="7">Calcineurin phosphoesterase</fullName>
    </recommendedName>
</protein>
<organism evidence="5 6">
    <name type="scientific">Cognatilysobacter xinjiangensis</name>
    <dbReference type="NCBI Taxonomy" id="546892"/>
    <lineage>
        <taxon>Bacteria</taxon>
        <taxon>Pseudomonadati</taxon>
        <taxon>Pseudomonadota</taxon>
        <taxon>Gammaproteobacteria</taxon>
        <taxon>Lysobacterales</taxon>
        <taxon>Lysobacteraceae</taxon>
        <taxon>Cognatilysobacter</taxon>
    </lineage>
</organism>
<gene>
    <name evidence="5" type="ORF">GCM10008101_13690</name>
</gene>
<evidence type="ECO:0000313" key="6">
    <source>
        <dbReference type="Proteomes" id="UP000643403"/>
    </source>
</evidence>
<feature type="domain" description="Calcineurin-like phosphoesterase N-terminal" evidence="4">
    <location>
        <begin position="40"/>
        <end position="99"/>
    </location>
</feature>
<dbReference type="InterPro" id="IPR004843">
    <property type="entry name" value="Calcineurin-like_PHP"/>
</dbReference>
<dbReference type="InterPro" id="IPR029052">
    <property type="entry name" value="Metallo-depent_PP-like"/>
</dbReference>
<dbReference type="RefSeq" id="WP_189448093.1">
    <property type="nucleotide sequence ID" value="NZ_BMXY01000001.1"/>
</dbReference>
<accession>A0ABQ3C1Q3</accession>
<dbReference type="PANTHER" id="PTHR43143">
    <property type="entry name" value="METALLOPHOSPHOESTERASE, CALCINEURIN SUPERFAMILY"/>
    <property type="match status" value="1"/>
</dbReference>
<dbReference type="InterPro" id="IPR013783">
    <property type="entry name" value="Ig-like_fold"/>
</dbReference>
<dbReference type="InterPro" id="IPR032288">
    <property type="entry name" value="Metallophos_C"/>
</dbReference>
<dbReference type="CDD" id="cd00838">
    <property type="entry name" value="MPP_superfamily"/>
    <property type="match status" value="1"/>
</dbReference>
<evidence type="ECO:0000259" key="4">
    <source>
        <dbReference type="Pfam" id="PF16371"/>
    </source>
</evidence>
<dbReference type="Pfam" id="PF16371">
    <property type="entry name" value="MetallophosN"/>
    <property type="match status" value="1"/>
</dbReference>